<feature type="domain" description="Reverse transcriptase/retrotransposon-derived protein RNase H-like" evidence="1">
    <location>
        <begin position="42"/>
        <end position="85"/>
    </location>
</feature>
<feature type="non-terminal residue" evidence="2">
    <location>
        <position position="85"/>
    </location>
</feature>
<dbReference type="OrthoDB" id="2975412at2759"/>
<evidence type="ECO:0000259" key="1">
    <source>
        <dbReference type="Pfam" id="PF17919"/>
    </source>
</evidence>
<dbReference type="PANTHER" id="PTHR33064">
    <property type="entry name" value="POL PROTEIN"/>
    <property type="match status" value="1"/>
</dbReference>
<sequence length="85" mass="9664">MKIGNQQQAGNKIGDESRRLPQFSKVAQLLHDLTKKDTKFNWTPECQSTFQDLKVAFTSGPILKNSNTYHPFILECDFSKFTLAA</sequence>
<dbReference type="SUPFAM" id="SSF56672">
    <property type="entry name" value="DNA/RNA polymerases"/>
    <property type="match status" value="1"/>
</dbReference>
<organism evidence="2 3">
    <name type="scientific">Puccinia sorghi</name>
    <dbReference type="NCBI Taxonomy" id="27349"/>
    <lineage>
        <taxon>Eukaryota</taxon>
        <taxon>Fungi</taxon>
        <taxon>Dikarya</taxon>
        <taxon>Basidiomycota</taxon>
        <taxon>Pucciniomycotina</taxon>
        <taxon>Pucciniomycetes</taxon>
        <taxon>Pucciniales</taxon>
        <taxon>Pucciniaceae</taxon>
        <taxon>Puccinia</taxon>
    </lineage>
</organism>
<reference evidence="2 3" key="1">
    <citation type="submission" date="2015-08" db="EMBL/GenBank/DDBJ databases">
        <title>Next Generation Sequencing and Analysis of the Genome of Puccinia sorghi L Schw, the Causal Agent of Maize Common Rust.</title>
        <authorList>
            <person name="Rochi L."/>
            <person name="Burguener G."/>
            <person name="Darino M."/>
            <person name="Turjanski A."/>
            <person name="Kreff E."/>
            <person name="Dieguez M.J."/>
            <person name="Sacco F."/>
        </authorList>
    </citation>
    <scope>NUCLEOTIDE SEQUENCE [LARGE SCALE GENOMIC DNA]</scope>
    <source>
        <strain evidence="2 3">RO10H11247</strain>
    </source>
</reference>
<dbReference type="EMBL" id="LAVV01012196">
    <property type="protein sequence ID" value="KNZ46920.1"/>
    <property type="molecule type" value="Genomic_DNA"/>
</dbReference>
<name>A0A0L6UGL2_9BASI</name>
<dbReference type="InterPro" id="IPR051320">
    <property type="entry name" value="Viral_Replic_Matur_Polypro"/>
</dbReference>
<evidence type="ECO:0000313" key="3">
    <source>
        <dbReference type="Proteomes" id="UP000037035"/>
    </source>
</evidence>
<evidence type="ECO:0000313" key="2">
    <source>
        <dbReference type="EMBL" id="KNZ46920.1"/>
    </source>
</evidence>
<dbReference type="Pfam" id="PF17919">
    <property type="entry name" value="RT_RNaseH_2"/>
    <property type="match status" value="1"/>
</dbReference>
<dbReference type="PANTHER" id="PTHR33064:SF29">
    <property type="entry name" value="PEPTIDASE A2 DOMAIN-CONTAINING PROTEIN-RELATED"/>
    <property type="match status" value="1"/>
</dbReference>
<dbReference type="Gene3D" id="3.30.70.270">
    <property type="match status" value="1"/>
</dbReference>
<protein>
    <recommendedName>
        <fullName evidence="1">Reverse transcriptase/retrotransposon-derived protein RNase H-like domain-containing protein</fullName>
    </recommendedName>
</protein>
<comment type="caution">
    <text evidence="2">The sequence shown here is derived from an EMBL/GenBank/DDBJ whole genome shotgun (WGS) entry which is preliminary data.</text>
</comment>
<dbReference type="VEuPathDB" id="FungiDB:VP01_6831g1"/>
<dbReference type="AlphaFoldDB" id="A0A0L6UGL2"/>
<proteinExistence type="predicted"/>
<accession>A0A0L6UGL2</accession>
<gene>
    <name evidence="2" type="ORF">VP01_6831g1</name>
</gene>
<dbReference type="Proteomes" id="UP000037035">
    <property type="component" value="Unassembled WGS sequence"/>
</dbReference>
<dbReference type="InterPro" id="IPR043502">
    <property type="entry name" value="DNA/RNA_pol_sf"/>
</dbReference>
<dbReference type="InterPro" id="IPR043128">
    <property type="entry name" value="Rev_trsase/Diguanyl_cyclase"/>
</dbReference>
<keyword evidence="3" id="KW-1185">Reference proteome</keyword>
<dbReference type="InterPro" id="IPR041577">
    <property type="entry name" value="RT_RNaseH_2"/>
</dbReference>